<organism evidence="4 5">
    <name type="scientific">Exidia glandulosa HHB12029</name>
    <dbReference type="NCBI Taxonomy" id="1314781"/>
    <lineage>
        <taxon>Eukaryota</taxon>
        <taxon>Fungi</taxon>
        <taxon>Dikarya</taxon>
        <taxon>Basidiomycota</taxon>
        <taxon>Agaricomycotina</taxon>
        <taxon>Agaricomycetes</taxon>
        <taxon>Auriculariales</taxon>
        <taxon>Exidiaceae</taxon>
        <taxon>Exidia</taxon>
    </lineage>
</organism>
<dbReference type="Pfam" id="PF00076">
    <property type="entry name" value="RRM_1"/>
    <property type="match status" value="1"/>
</dbReference>
<dbReference type="InterPro" id="IPR035979">
    <property type="entry name" value="RBD_domain_sf"/>
</dbReference>
<evidence type="ECO:0000256" key="1">
    <source>
        <dbReference type="PROSITE-ProRule" id="PRU00176"/>
    </source>
</evidence>
<dbReference type="EMBL" id="KV426072">
    <property type="protein sequence ID" value="KZV89466.1"/>
    <property type="molecule type" value="Genomic_DNA"/>
</dbReference>
<name>A0A165FSM3_EXIGL</name>
<gene>
    <name evidence="4" type="ORF">EXIGLDRAFT_146365</name>
</gene>
<dbReference type="InterPro" id="IPR012677">
    <property type="entry name" value="Nucleotide-bd_a/b_plait_sf"/>
</dbReference>
<dbReference type="Proteomes" id="UP000077266">
    <property type="component" value="Unassembled WGS sequence"/>
</dbReference>
<feature type="compositionally biased region" description="Basic and acidic residues" evidence="2">
    <location>
        <begin position="200"/>
        <end position="247"/>
    </location>
</feature>
<dbReference type="Gene3D" id="3.30.70.330">
    <property type="match status" value="1"/>
</dbReference>
<dbReference type="InParanoid" id="A0A165FSM3"/>
<dbReference type="OrthoDB" id="5970at2759"/>
<feature type="region of interest" description="Disordered" evidence="2">
    <location>
        <begin position="146"/>
        <end position="322"/>
    </location>
</feature>
<dbReference type="FunCoup" id="A0A165FSM3">
    <property type="interactions" value="61"/>
</dbReference>
<evidence type="ECO:0000259" key="3">
    <source>
        <dbReference type="PROSITE" id="PS50102"/>
    </source>
</evidence>
<feature type="compositionally biased region" description="Basic and acidic residues" evidence="2">
    <location>
        <begin position="159"/>
        <end position="168"/>
    </location>
</feature>
<accession>A0A165FSM3</accession>
<feature type="compositionally biased region" description="Basic and acidic residues" evidence="2">
    <location>
        <begin position="295"/>
        <end position="305"/>
    </location>
</feature>
<dbReference type="SUPFAM" id="SSF54928">
    <property type="entry name" value="RNA-binding domain, RBD"/>
    <property type="match status" value="1"/>
</dbReference>
<feature type="compositionally biased region" description="Basic and acidic residues" evidence="2">
    <location>
        <begin position="257"/>
        <end position="266"/>
    </location>
</feature>
<evidence type="ECO:0000313" key="4">
    <source>
        <dbReference type="EMBL" id="KZV89466.1"/>
    </source>
</evidence>
<feature type="compositionally biased region" description="Basic and acidic residues" evidence="2">
    <location>
        <begin position="274"/>
        <end position="288"/>
    </location>
</feature>
<feature type="domain" description="RRM" evidence="3">
    <location>
        <begin position="73"/>
        <end position="153"/>
    </location>
</feature>
<evidence type="ECO:0000256" key="2">
    <source>
        <dbReference type="SAM" id="MobiDB-lite"/>
    </source>
</evidence>
<dbReference type="InterPro" id="IPR050907">
    <property type="entry name" value="SRSF"/>
</dbReference>
<evidence type="ECO:0000313" key="5">
    <source>
        <dbReference type="Proteomes" id="UP000077266"/>
    </source>
</evidence>
<sequence length="322" mass="37236">MRRVRTCKLARRTGGGAEVQLRRWRRDARQGAKSAGTGVLGDRGELAWVGASRRPMTPLPSYHTESAQTQMVRILFVTGFHPRTRVCDLIYEFERFGPLAHCDWHAPRDSPDTRNDPYMYIEFRYERDAKDAYCDMDGRRFDGSRLSVDWARNPPSNYRRFDSTREASRGSPLPPLHRGRSHEPGGRRSRSRSRSPIVSDRARRDSRDRTIPDERMRSASPKHDSTEKQESNGEKMVVDHRDPDAHLPRTPSPSRSPDGEQRERLQPRNSTTRLAEHARSKWPKQDHLKKPKTNGTEERKTKSEEKEPEPECALCTSALWNE</sequence>
<dbReference type="GO" id="GO:0003723">
    <property type="term" value="F:RNA binding"/>
    <property type="evidence" value="ECO:0007669"/>
    <property type="project" value="UniProtKB-UniRule"/>
</dbReference>
<proteinExistence type="predicted"/>
<dbReference type="InterPro" id="IPR000504">
    <property type="entry name" value="RRM_dom"/>
</dbReference>
<keyword evidence="5" id="KW-1185">Reference proteome</keyword>
<reference evidence="4 5" key="1">
    <citation type="journal article" date="2016" name="Mol. Biol. Evol.">
        <title>Comparative Genomics of Early-Diverging Mushroom-Forming Fungi Provides Insights into the Origins of Lignocellulose Decay Capabilities.</title>
        <authorList>
            <person name="Nagy L.G."/>
            <person name="Riley R."/>
            <person name="Tritt A."/>
            <person name="Adam C."/>
            <person name="Daum C."/>
            <person name="Floudas D."/>
            <person name="Sun H."/>
            <person name="Yadav J.S."/>
            <person name="Pangilinan J."/>
            <person name="Larsson K.H."/>
            <person name="Matsuura K."/>
            <person name="Barry K."/>
            <person name="Labutti K."/>
            <person name="Kuo R."/>
            <person name="Ohm R.A."/>
            <person name="Bhattacharya S.S."/>
            <person name="Shirouzu T."/>
            <person name="Yoshinaga Y."/>
            <person name="Martin F.M."/>
            <person name="Grigoriev I.V."/>
            <person name="Hibbett D.S."/>
        </authorList>
    </citation>
    <scope>NUCLEOTIDE SEQUENCE [LARGE SCALE GENOMIC DNA]</scope>
    <source>
        <strain evidence="4 5">HHB12029</strain>
    </source>
</reference>
<dbReference type="AlphaFoldDB" id="A0A165FSM3"/>
<dbReference type="SMART" id="SM00360">
    <property type="entry name" value="RRM"/>
    <property type="match status" value="1"/>
</dbReference>
<dbReference type="STRING" id="1314781.A0A165FSM3"/>
<keyword evidence="1" id="KW-0694">RNA-binding</keyword>
<dbReference type="PANTHER" id="PTHR23147">
    <property type="entry name" value="SERINE/ARGININE RICH SPLICING FACTOR"/>
    <property type="match status" value="1"/>
</dbReference>
<dbReference type="PROSITE" id="PS50102">
    <property type="entry name" value="RRM"/>
    <property type="match status" value="1"/>
</dbReference>
<protein>
    <recommendedName>
        <fullName evidence="3">RRM domain-containing protein</fullName>
    </recommendedName>
</protein>